<evidence type="ECO:0000313" key="2">
    <source>
        <dbReference type="Proteomes" id="UP000265520"/>
    </source>
</evidence>
<reference evidence="1 2" key="1">
    <citation type="journal article" date="2018" name="Front. Plant Sci.">
        <title>Red Clover (Trifolium pratense) and Zigzag Clover (T. medium) - A Picture of Genomic Similarities and Differences.</title>
        <authorList>
            <person name="Dluhosova J."/>
            <person name="Istvanek J."/>
            <person name="Nedelnik J."/>
            <person name="Repkova J."/>
        </authorList>
    </citation>
    <scope>NUCLEOTIDE SEQUENCE [LARGE SCALE GENOMIC DNA]</scope>
    <source>
        <strain evidence="2">cv. 10/8</strain>
        <tissue evidence="1">Leaf</tissue>
    </source>
</reference>
<keyword evidence="2" id="KW-1185">Reference proteome</keyword>
<name>A0A392VL13_9FABA</name>
<protein>
    <submittedName>
        <fullName evidence="1">Uncharacterized protein</fullName>
    </submittedName>
</protein>
<accession>A0A392VL13</accession>
<dbReference type="AlphaFoldDB" id="A0A392VL13"/>
<dbReference type="Proteomes" id="UP000265520">
    <property type="component" value="Unassembled WGS sequence"/>
</dbReference>
<feature type="non-terminal residue" evidence="1">
    <location>
        <position position="1"/>
    </location>
</feature>
<comment type="caution">
    <text evidence="1">The sequence shown here is derived from an EMBL/GenBank/DDBJ whole genome shotgun (WGS) entry which is preliminary data.</text>
</comment>
<sequence length="46" mass="4896">HHALREAQSVTDQADMPLPWACGAPMPVRGAILEHAVGLASCEMRA</sequence>
<evidence type="ECO:0000313" key="1">
    <source>
        <dbReference type="EMBL" id="MCI88577.1"/>
    </source>
</evidence>
<organism evidence="1 2">
    <name type="scientific">Trifolium medium</name>
    <dbReference type="NCBI Taxonomy" id="97028"/>
    <lineage>
        <taxon>Eukaryota</taxon>
        <taxon>Viridiplantae</taxon>
        <taxon>Streptophyta</taxon>
        <taxon>Embryophyta</taxon>
        <taxon>Tracheophyta</taxon>
        <taxon>Spermatophyta</taxon>
        <taxon>Magnoliopsida</taxon>
        <taxon>eudicotyledons</taxon>
        <taxon>Gunneridae</taxon>
        <taxon>Pentapetalae</taxon>
        <taxon>rosids</taxon>
        <taxon>fabids</taxon>
        <taxon>Fabales</taxon>
        <taxon>Fabaceae</taxon>
        <taxon>Papilionoideae</taxon>
        <taxon>50 kb inversion clade</taxon>
        <taxon>NPAAA clade</taxon>
        <taxon>Hologalegina</taxon>
        <taxon>IRL clade</taxon>
        <taxon>Trifolieae</taxon>
        <taxon>Trifolium</taxon>
    </lineage>
</organism>
<dbReference type="EMBL" id="LXQA011196797">
    <property type="protein sequence ID" value="MCI88577.1"/>
    <property type="molecule type" value="Genomic_DNA"/>
</dbReference>
<proteinExistence type="predicted"/>